<evidence type="ECO:0000256" key="2">
    <source>
        <dbReference type="ARBA" id="ARBA00022980"/>
    </source>
</evidence>
<evidence type="ECO:0000256" key="3">
    <source>
        <dbReference type="ARBA" id="ARBA00023274"/>
    </source>
</evidence>
<protein>
    <recommendedName>
        <fullName evidence="4">60S ribosomal protein L32</fullName>
    </recommendedName>
</protein>
<dbReference type="AlphaFoldDB" id="T1GZP1"/>
<evidence type="ECO:0000256" key="1">
    <source>
        <dbReference type="ARBA" id="ARBA00008431"/>
    </source>
</evidence>
<dbReference type="GO" id="GO:0022625">
    <property type="term" value="C:cytosolic large ribosomal subunit"/>
    <property type="evidence" value="ECO:0007669"/>
    <property type="project" value="TreeGrafter"/>
</dbReference>
<dbReference type="STRING" id="36166.T1GZP1"/>
<evidence type="ECO:0000313" key="6">
    <source>
        <dbReference type="Proteomes" id="UP000015102"/>
    </source>
</evidence>
<reference evidence="6" key="1">
    <citation type="submission" date="2013-02" db="EMBL/GenBank/DDBJ databases">
        <authorList>
            <person name="Hughes D."/>
        </authorList>
    </citation>
    <scope>NUCLEOTIDE SEQUENCE</scope>
    <source>
        <strain>Durham</strain>
        <strain evidence="6">NC isolate 2 -- Noor lab</strain>
    </source>
</reference>
<name>T1GZP1_MEGSC</name>
<dbReference type="PANTHER" id="PTHR23413">
    <property type="entry name" value="60S RIBOSOMAL PROTEIN L32 AND DNA-DIRECTED RNA POLYMERASE II, SUBUNIT N"/>
    <property type="match status" value="1"/>
</dbReference>
<keyword evidence="3" id="KW-0687">Ribonucleoprotein</keyword>
<accession>T1GZP1</accession>
<dbReference type="SUPFAM" id="SSF52042">
    <property type="entry name" value="Ribosomal protein L32e"/>
    <property type="match status" value="1"/>
</dbReference>
<sequence length="115" mass="13303">MLPTGFKKFLFQNVKELEVLKMQNRVYCDDIAHGVSAKKRKRIPSCLPSFYMKYGQMRTIALKDISNGIDVQIRIREPTPRFLLLRLTTLMQDQVTNPGGLVWVGQQMGEMRVKT</sequence>
<dbReference type="EnsemblMetazoa" id="MESCA009345-RA">
    <property type="protein sequence ID" value="MESCA009345-PA"/>
    <property type="gene ID" value="MESCA009345"/>
</dbReference>
<dbReference type="HOGENOM" id="CLU_2111646_0_0_1"/>
<dbReference type="Pfam" id="PF01655">
    <property type="entry name" value="Ribosomal_L32e"/>
    <property type="match status" value="1"/>
</dbReference>
<dbReference type="GO" id="GO:0006412">
    <property type="term" value="P:translation"/>
    <property type="evidence" value="ECO:0007669"/>
    <property type="project" value="InterPro"/>
</dbReference>
<comment type="similarity">
    <text evidence="1">Belongs to the eukaryotic ribosomal protein eL32 family.</text>
</comment>
<dbReference type="Proteomes" id="UP000015102">
    <property type="component" value="Unassembled WGS sequence"/>
</dbReference>
<organism evidence="5 6">
    <name type="scientific">Megaselia scalaris</name>
    <name type="common">Humpbacked fly</name>
    <name type="synonym">Phora scalaris</name>
    <dbReference type="NCBI Taxonomy" id="36166"/>
    <lineage>
        <taxon>Eukaryota</taxon>
        <taxon>Metazoa</taxon>
        <taxon>Ecdysozoa</taxon>
        <taxon>Arthropoda</taxon>
        <taxon>Hexapoda</taxon>
        <taxon>Insecta</taxon>
        <taxon>Pterygota</taxon>
        <taxon>Neoptera</taxon>
        <taxon>Endopterygota</taxon>
        <taxon>Diptera</taxon>
        <taxon>Brachycera</taxon>
        <taxon>Muscomorpha</taxon>
        <taxon>Platypezoidea</taxon>
        <taxon>Phoridae</taxon>
        <taxon>Megaseliini</taxon>
        <taxon>Megaselia</taxon>
    </lineage>
</organism>
<evidence type="ECO:0000256" key="4">
    <source>
        <dbReference type="ARBA" id="ARBA00035335"/>
    </source>
</evidence>
<dbReference type="PANTHER" id="PTHR23413:SF1">
    <property type="entry name" value="RIBOSOMAL PROTEIN L32"/>
    <property type="match status" value="1"/>
</dbReference>
<reference evidence="5" key="2">
    <citation type="submission" date="2015-06" db="UniProtKB">
        <authorList>
            <consortium name="EnsemblMetazoa"/>
        </authorList>
    </citation>
    <scope>IDENTIFICATION</scope>
</reference>
<dbReference type="InterPro" id="IPR036351">
    <property type="entry name" value="Ribosomal_eL32_sf"/>
</dbReference>
<keyword evidence="6" id="KW-1185">Reference proteome</keyword>
<dbReference type="GO" id="GO:0003735">
    <property type="term" value="F:structural constituent of ribosome"/>
    <property type="evidence" value="ECO:0007669"/>
    <property type="project" value="InterPro"/>
</dbReference>
<proteinExistence type="inferred from homology"/>
<evidence type="ECO:0000313" key="5">
    <source>
        <dbReference type="EnsemblMetazoa" id="MESCA009345-PA"/>
    </source>
</evidence>
<dbReference type="EMBL" id="CAQQ02158383">
    <property type="status" value="NOT_ANNOTATED_CDS"/>
    <property type="molecule type" value="Genomic_DNA"/>
</dbReference>
<keyword evidence="2" id="KW-0689">Ribosomal protein</keyword>
<dbReference type="InterPro" id="IPR001515">
    <property type="entry name" value="Ribosomal_eL32"/>
</dbReference>